<dbReference type="InterPro" id="IPR020568">
    <property type="entry name" value="Ribosomal_Su5_D2-typ_SF"/>
</dbReference>
<dbReference type="Proteomes" id="UP000626109">
    <property type="component" value="Unassembled WGS sequence"/>
</dbReference>
<dbReference type="InterPro" id="IPR027065">
    <property type="entry name" value="Lon_Prtase"/>
</dbReference>
<sequence>VGGIKEKVIAARREKVHTLLLPRQNEADYRELQEYIRAGLTAHFVDHFDDVYRLAFDDTEVPALWGASRGHPVTTIFTPADAAPPTPTASQAGISSTAVSAEA</sequence>
<feature type="domain" description="Lon proteolytic" evidence="3">
    <location>
        <begin position="1"/>
        <end position="58"/>
    </location>
</feature>
<feature type="region of interest" description="Disordered" evidence="2">
    <location>
        <begin position="80"/>
        <end position="103"/>
    </location>
</feature>
<comment type="caution">
    <text evidence="4">The sequence shown here is derived from an EMBL/GenBank/DDBJ whole genome shotgun (WGS) entry which is preliminary data.</text>
</comment>
<dbReference type="PANTHER" id="PTHR43718">
    <property type="entry name" value="LON PROTEASE"/>
    <property type="match status" value="1"/>
</dbReference>
<dbReference type="GO" id="GO:0005524">
    <property type="term" value="F:ATP binding"/>
    <property type="evidence" value="ECO:0007669"/>
    <property type="project" value="InterPro"/>
</dbReference>
<evidence type="ECO:0000313" key="5">
    <source>
        <dbReference type="Proteomes" id="UP000626109"/>
    </source>
</evidence>
<feature type="compositionally biased region" description="Polar residues" evidence="2">
    <location>
        <begin position="90"/>
        <end position="103"/>
    </location>
</feature>
<proteinExistence type="predicted"/>
<dbReference type="InterPro" id="IPR014721">
    <property type="entry name" value="Ribsml_uS5_D2-typ_fold_subgr"/>
</dbReference>
<dbReference type="SUPFAM" id="SSF54211">
    <property type="entry name" value="Ribosomal protein S5 domain 2-like"/>
    <property type="match status" value="1"/>
</dbReference>
<dbReference type="GO" id="GO:0006515">
    <property type="term" value="P:protein quality control for misfolded or incompletely synthesized proteins"/>
    <property type="evidence" value="ECO:0007669"/>
    <property type="project" value="TreeGrafter"/>
</dbReference>
<protein>
    <recommendedName>
        <fullName evidence="3">Lon proteolytic domain-containing protein</fullName>
    </recommendedName>
</protein>
<dbReference type="GO" id="GO:0004176">
    <property type="term" value="F:ATP-dependent peptidase activity"/>
    <property type="evidence" value="ECO:0007669"/>
    <property type="project" value="InterPro"/>
</dbReference>
<dbReference type="PROSITE" id="PS51786">
    <property type="entry name" value="LON_PROTEOLYTIC"/>
    <property type="match status" value="1"/>
</dbReference>
<dbReference type="EMBL" id="CAJNNW010035491">
    <property type="protein sequence ID" value="CAE8728045.1"/>
    <property type="molecule type" value="Genomic_DNA"/>
</dbReference>
<evidence type="ECO:0000313" key="4">
    <source>
        <dbReference type="EMBL" id="CAE8728045.1"/>
    </source>
</evidence>
<name>A0A813LH89_POLGL</name>
<dbReference type="Gene3D" id="3.30.230.10">
    <property type="match status" value="1"/>
</dbReference>
<accession>A0A813LH89</accession>
<dbReference type="AlphaFoldDB" id="A0A813LH89"/>
<feature type="non-terminal residue" evidence="4">
    <location>
        <position position="1"/>
    </location>
</feature>
<dbReference type="Pfam" id="PF05362">
    <property type="entry name" value="Lon_C"/>
    <property type="match status" value="1"/>
</dbReference>
<evidence type="ECO:0000256" key="1">
    <source>
        <dbReference type="PROSITE-ProRule" id="PRU01122"/>
    </source>
</evidence>
<evidence type="ECO:0000259" key="3">
    <source>
        <dbReference type="PROSITE" id="PS51786"/>
    </source>
</evidence>
<dbReference type="InterPro" id="IPR008269">
    <property type="entry name" value="Lon_proteolytic"/>
</dbReference>
<evidence type="ECO:0000256" key="2">
    <source>
        <dbReference type="SAM" id="MobiDB-lite"/>
    </source>
</evidence>
<organism evidence="4 5">
    <name type="scientific">Polarella glacialis</name>
    <name type="common">Dinoflagellate</name>
    <dbReference type="NCBI Taxonomy" id="89957"/>
    <lineage>
        <taxon>Eukaryota</taxon>
        <taxon>Sar</taxon>
        <taxon>Alveolata</taxon>
        <taxon>Dinophyceae</taxon>
        <taxon>Suessiales</taxon>
        <taxon>Suessiaceae</taxon>
        <taxon>Polarella</taxon>
    </lineage>
</organism>
<comment type="caution">
    <text evidence="1">Lacks conserved residue(s) required for the propagation of feature annotation.</text>
</comment>
<dbReference type="GO" id="GO:0004252">
    <property type="term" value="F:serine-type endopeptidase activity"/>
    <property type="evidence" value="ECO:0007669"/>
    <property type="project" value="InterPro"/>
</dbReference>
<gene>
    <name evidence="4" type="ORF">PGLA2088_LOCUS44998</name>
</gene>
<reference evidence="4" key="1">
    <citation type="submission" date="2021-02" db="EMBL/GenBank/DDBJ databases">
        <authorList>
            <person name="Dougan E. K."/>
            <person name="Rhodes N."/>
            <person name="Thang M."/>
            <person name="Chan C."/>
        </authorList>
    </citation>
    <scope>NUCLEOTIDE SEQUENCE</scope>
</reference>
<dbReference type="PANTHER" id="PTHR43718:SF2">
    <property type="entry name" value="LON PROTEASE HOMOLOG, MITOCHONDRIAL"/>
    <property type="match status" value="1"/>
</dbReference>